<organism evidence="10 11">
    <name type="scientific">Fictibacillus arsenicus</name>
    <dbReference type="NCBI Taxonomy" id="255247"/>
    <lineage>
        <taxon>Bacteria</taxon>
        <taxon>Bacillati</taxon>
        <taxon>Bacillota</taxon>
        <taxon>Bacilli</taxon>
        <taxon>Bacillales</taxon>
        <taxon>Fictibacillaceae</taxon>
        <taxon>Fictibacillus</taxon>
    </lineage>
</organism>
<evidence type="ECO:0000256" key="4">
    <source>
        <dbReference type="ARBA" id="ARBA00022475"/>
    </source>
</evidence>
<feature type="domain" description="ABC transmembrane type-2" evidence="9">
    <location>
        <begin position="113"/>
        <end position="342"/>
    </location>
</feature>
<dbReference type="Proteomes" id="UP000077412">
    <property type="component" value="Chromosome"/>
</dbReference>
<comment type="similarity">
    <text evidence="2">Belongs to the ABC-2 integral membrane protein family.</text>
</comment>
<evidence type="ECO:0000313" key="11">
    <source>
        <dbReference type="Proteomes" id="UP000077412"/>
    </source>
</evidence>
<gene>
    <name evidence="10" type="ORF">ABE41_007235</name>
</gene>
<dbReference type="PANTHER" id="PTHR30294">
    <property type="entry name" value="MEMBRANE COMPONENT OF ABC TRANSPORTER YHHJ-RELATED"/>
    <property type="match status" value="1"/>
</dbReference>
<dbReference type="PANTHER" id="PTHR30294:SF38">
    <property type="entry name" value="TRANSPORT PERMEASE PROTEIN"/>
    <property type="match status" value="1"/>
</dbReference>
<evidence type="ECO:0000256" key="6">
    <source>
        <dbReference type="ARBA" id="ARBA00022989"/>
    </source>
</evidence>
<comment type="subcellular location">
    <subcellularLocation>
        <location evidence="1">Cell membrane</location>
        <topology evidence="1">Multi-pass membrane protein</topology>
    </subcellularLocation>
</comment>
<dbReference type="Pfam" id="PF12698">
    <property type="entry name" value="ABC2_membrane_3"/>
    <property type="match status" value="1"/>
</dbReference>
<evidence type="ECO:0000256" key="3">
    <source>
        <dbReference type="ARBA" id="ARBA00022448"/>
    </source>
</evidence>
<dbReference type="InterPro" id="IPR051449">
    <property type="entry name" value="ABC-2_transporter_component"/>
</dbReference>
<evidence type="ECO:0000256" key="2">
    <source>
        <dbReference type="ARBA" id="ARBA00007783"/>
    </source>
</evidence>
<dbReference type="STRING" id="255247.ABE41_007235"/>
<dbReference type="EMBL" id="CP016761">
    <property type="protein sequence ID" value="ANX11797.1"/>
    <property type="molecule type" value="Genomic_DNA"/>
</dbReference>
<keyword evidence="4" id="KW-1003">Cell membrane</keyword>
<accession>A0A1B1Z2V2</accession>
<dbReference type="RefSeq" id="WP_066288165.1">
    <property type="nucleotide sequence ID" value="NZ_CP016761.1"/>
</dbReference>
<protein>
    <submittedName>
        <fullName evidence="10">ABC transporter permease</fullName>
    </submittedName>
</protein>
<dbReference type="GO" id="GO:0005886">
    <property type="term" value="C:plasma membrane"/>
    <property type="evidence" value="ECO:0007669"/>
    <property type="project" value="UniProtKB-SubCell"/>
</dbReference>
<dbReference type="InterPro" id="IPR047817">
    <property type="entry name" value="ABC2_TM_bact-type"/>
</dbReference>
<evidence type="ECO:0000256" key="8">
    <source>
        <dbReference type="SAM" id="Phobius"/>
    </source>
</evidence>
<feature type="transmembrane region" description="Helical" evidence="8">
    <location>
        <begin position="321"/>
        <end position="339"/>
    </location>
</feature>
<keyword evidence="6 8" id="KW-1133">Transmembrane helix</keyword>
<feature type="transmembrane region" description="Helical" evidence="8">
    <location>
        <begin position="195"/>
        <end position="222"/>
    </location>
</feature>
<evidence type="ECO:0000256" key="7">
    <source>
        <dbReference type="ARBA" id="ARBA00023136"/>
    </source>
</evidence>
<dbReference type="KEGG" id="far:ABE41_007235"/>
<evidence type="ECO:0000313" key="10">
    <source>
        <dbReference type="EMBL" id="ANX11797.1"/>
    </source>
</evidence>
<feature type="transmembrane region" description="Helical" evidence="8">
    <location>
        <begin position="228"/>
        <end position="254"/>
    </location>
</feature>
<evidence type="ECO:0000256" key="5">
    <source>
        <dbReference type="ARBA" id="ARBA00022692"/>
    </source>
</evidence>
<dbReference type="PROSITE" id="PS51012">
    <property type="entry name" value="ABC_TM2"/>
    <property type="match status" value="1"/>
</dbReference>
<keyword evidence="5 8" id="KW-0812">Transmembrane</keyword>
<feature type="transmembrane region" description="Helical" evidence="8">
    <location>
        <begin position="261"/>
        <end position="281"/>
    </location>
</feature>
<dbReference type="OrthoDB" id="9776218at2"/>
<evidence type="ECO:0000256" key="1">
    <source>
        <dbReference type="ARBA" id="ARBA00004651"/>
    </source>
</evidence>
<keyword evidence="3" id="KW-0813">Transport</keyword>
<evidence type="ECO:0000259" key="9">
    <source>
        <dbReference type="PROSITE" id="PS51012"/>
    </source>
</evidence>
<proteinExistence type="inferred from homology"/>
<sequence length="345" mass="38850">MRTRALVKRIIRQFIRDKRTLAMMFLAPLLILSLVNLVFSGNDYDPEIAVMSSTEQISSQLEKTDKSFTVYENKKLAAEDLENEKLDAIIEINPPSTKITLEGSNPTANKAVMMTVEKTLKPLTPQSNQQNSMETEIEYLHGSADMESFDYIGPFLIGFFIFFFVFLIAGVSFLRERTTGTLERLLATPMRRWEMVAGYVLGFGIFTIIQSAIIVSFSIYVLDILMAGSIWFVILITLMLAVTALSLGTLLSAFAKNELQMIQFIPLVVVPQVFFSGLFNIETMADWLQPLSYLMPLTYGGQAIRDVMIQGGGWSEIYDEVLVLAGFSLLFMVLNVLALKKHRKL</sequence>
<reference evidence="10 11" key="1">
    <citation type="submission" date="2016-08" db="EMBL/GenBank/DDBJ databases">
        <title>Complete genome sequence of Fictibacillus arsenicus G25-54, a strain with toxicity to nematodes and a potential arsenic-resistance activity.</title>
        <authorList>
            <person name="Zheng Z."/>
        </authorList>
    </citation>
    <scope>NUCLEOTIDE SEQUENCE [LARGE SCALE GENOMIC DNA]</scope>
    <source>
        <strain evidence="10 11">G25-54</strain>
    </source>
</reference>
<dbReference type="AlphaFoldDB" id="A0A1B1Z2V2"/>
<dbReference type="InterPro" id="IPR013525">
    <property type="entry name" value="ABC2_TM"/>
</dbReference>
<name>A0A1B1Z2V2_9BACL</name>
<keyword evidence="7 8" id="KW-0472">Membrane</keyword>
<dbReference type="GO" id="GO:0140359">
    <property type="term" value="F:ABC-type transporter activity"/>
    <property type="evidence" value="ECO:0007669"/>
    <property type="project" value="InterPro"/>
</dbReference>
<feature type="transmembrane region" description="Helical" evidence="8">
    <location>
        <begin position="21"/>
        <end position="39"/>
    </location>
</feature>
<keyword evidence="11" id="KW-1185">Reference proteome</keyword>
<feature type="transmembrane region" description="Helical" evidence="8">
    <location>
        <begin position="151"/>
        <end position="174"/>
    </location>
</feature>